<name>A0A1B1YEW6_THEST</name>
<dbReference type="InterPro" id="IPR023120">
    <property type="entry name" value="WHTH_transcript_rep_HrcA_IDD"/>
</dbReference>
<dbReference type="InterPro" id="IPR005104">
    <property type="entry name" value="WHTH_HrcA_DNA-bd"/>
</dbReference>
<evidence type="ECO:0000256" key="2">
    <source>
        <dbReference type="ARBA" id="ARBA00023015"/>
    </source>
</evidence>
<gene>
    <name evidence="6" type="primary">hrcA</name>
    <name evidence="9" type="ORF">CSTERTH_09820</name>
</gene>
<keyword evidence="2 6" id="KW-0805">Transcription regulation</keyword>
<evidence type="ECO:0000256" key="3">
    <source>
        <dbReference type="ARBA" id="ARBA00023016"/>
    </source>
</evidence>
<dbReference type="PANTHER" id="PTHR34824:SF1">
    <property type="entry name" value="HEAT-INDUCIBLE TRANSCRIPTION REPRESSOR HRCA"/>
    <property type="match status" value="1"/>
</dbReference>
<feature type="domain" description="Heat-inducible transcription repressor HrcA C-terminal" evidence="7">
    <location>
        <begin position="108"/>
        <end position="328"/>
    </location>
</feature>
<dbReference type="Gene3D" id="3.30.450.40">
    <property type="match status" value="1"/>
</dbReference>
<dbReference type="PANTHER" id="PTHR34824">
    <property type="entry name" value="HEAT-INDUCIBLE TRANSCRIPTION REPRESSOR HRCA"/>
    <property type="match status" value="1"/>
</dbReference>
<dbReference type="FunFam" id="1.10.10.10:FF:000049">
    <property type="entry name" value="Heat-inducible transcription repressor HrcA"/>
    <property type="match status" value="1"/>
</dbReference>
<accession>A0A1B1YEW6</accession>
<dbReference type="GO" id="GO:0003677">
    <property type="term" value="F:DNA binding"/>
    <property type="evidence" value="ECO:0007669"/>
    <property type="project" value="InterPro"/>
</dbReference>
<dbReference type="GO" id="GO:0045892">
    <property type="term" value="P:negative regulation of DNA-templated transcription"/>
    <property type="evidence" value="ECO:0007669"/>
    <property type="project" value="UniProtKB-UniRule"/>
</dbReference>
<evidence type="ECO:0000256" key="4">
    <source>
        <dbReference type="ARBA" id="ARBA00023163"/>
    </source>
</evidence>
<sequence>METTLSERKKQILKTLVDDYIRTAQPVGSRTISRKHELGLSSATIRNEMADLEEMGYISQPHTSAGRVPSDKGYRFYVDHLMQVQALKMEEIRQIRDAIERKINEINTLIRRASDIISSITGYASVALSPSLSKASLKSVQVLPVDEKKLLIVIVTSAGVVKNHVIRVNNEIEINHDALTILTNYLQKKLNGLIIENIELPLINDVQTETGVSDEIIDPVMEGLKKCMQEADDTELIMNGITNLLNHPEFSDVIKVKELFELFNEQHTIKSLMSAAMKKGKINVQIGMENEHEVMRDCSVVTTVYNLGDTELGTLGIIGPTRMYYSRVFSAMNYLRNLINSEILRIINDE</sequence>
<dbReference type="Pfam" id="PF01628">
    <property type="entry name" value="HrcA"/>
    <property type="match status" value="1"/>
</dbReference>
<proteinExistence type="inferred from homology"/>
<dbReference type="InterPro" id="IPR036390">
    <property type="entry name" value="WH_DNA-bd_sf"/>
</dbReference>
<dbReference type="Proteomes" id="UP000092971">
    <property type="component" value="Chromosome"/>
</dbReference>
<keyword evidence="3 6" id="KW-0346">Stress response</keyword>
<dbReference type="InterPro" id="IPR029016">
    <property type="entry name" value="GAF-like_dom_sf"/>
</dbReference>
<evidence type="ECO:0000313" key="10">
    <source>
        <dbReference type="Proteomes" id="UP000092971"/>
    </source>
</evidence>
<organism evidence="9 10">
    <name type="scientific">Thermoclostridium stercorarium subsp. thermolacticum DSM 2910</name>
    <dbReference type="NCBI Taxonomy" id="1121336"/>
    <lineage>
        <taxon>Bacteria</taxon>
        <taxon>Bacillati</taxon>
        <taxon>Bacillota</taxon>
        <taxon>Clostridia</taxon>
        <taxon>Eubacteriales</taxon>
        <taxon>Oscillospiraceae</taxon>
        <taxon>Thermoclostridium</taxon>
    </lineage>
</organism>
<keyword evidence="4 6" id="KW-0804">Transcription</keyword>
<dbReference type="InterPro" id="IPR036388">
    <property type="entry name" value="WH-like_DNA-bd_sf"/>
</dbReference>
<dbReference type="SUPFAM" id="SSF55781">
    <property type="entry name" value="GAF domain-like"/>
    <property type="match status" value="1"/>
</dbReference>
<evidence type="ECO:0000256" key="1">
    <source>
        <dbReference type="ARBA" id="ARBA00022491"/>
    </source>
</evidence>
<dbReference type="HAMAP" id="MF_00081">
    <property type="entry name" value="HrcA"/>
    <property type="match status" value="1"/>
</dbReference>
<evidence type="ECO:0000313" key="9">
    <source>
        <dbReference type="EMBL" id="ANW99304.1"/>
    </source>
</evidence>
<dbReference type="InterPro" id="IPR021153">
    <property type="entry name" value="HrcA_C"/>
</dbReference>
<evidence type="ECO:0000256" key="5">
    <source>
        <dbReference type="ARBA" id="ARBA00055319"/>
    </source>
</evidence>
<dbReference type="Gene3D" id="3.30.390.60">
    <property type="entry name" value="Heat-inducible transcription repressor hrca homolog, domain 3"/>
    <property type="match status" value="1"/>
</dbReference>
<evidence type="ECO:0000259" key="7">
    <source>
        <dbReference type="Pfam" id="PF01628"/>
    </source>
</evidence>
<dbReference type="Pfam" id="PF03444">
    <property type="entry name" value="WHD_HrcA"/>
    <property type="match status" value="1"/>
</dbReference>
<comment type="similarity">
    <text evidence="6">Belongs to the HrcA family.</text>
</comment>
<dbReference type="Gene3D" id="1.10.10.10">
    <property type="entry name" value="Winged helix-like DNA-binding domain superfamily/Winged helix DNA-binding domain"/>
    <property type="match status" value="1"/>
</dbReference>
<protein>
    <recommendedName>
        <fullName evidence="6">Heat-inducible transcription repressor HrcA</fullName>
    </recommendedName>
</protein>
<keyword evidence="1 6" id="KW-0678">Repressor</keyword>
<dbReference type="AlphaFoldDB" id="A0A1B1YEW6"/>
<dbReference type="NCBIfam" id="TIGR00331">
    <property type="entry name" value="hrcA"/>
    <property type="match status" value="1"/>
</dbReference>
<evidence type="ECO:0000256" key="6">
    <source>
        <dbReference type="HAMAP-Rule" id="MF_00081"/>
    </source>
</evidence>
<dbReference type="EMBL" id="CP014672">
    <property type="protein sequence ID" value="ANW99304.1"/>
    <property type="molecule type" value="Genomic_DNA"/>
</dbReference>
<dbReference type="OrthoDB" id="9783139at2"/>
<comment type="function">
    <text evidence="5 6">Negative regulator of class I heat shock genes (grpE-dnaK-dnaJ and groELS operons). Prevents heat-shock induction of these operons.</text>
</comment>
<dbReference type="PIRSF" id="PIRSF005485">
    <property type="entry name" value="HrcA"/>
    <property type="match status" value="1"/>
</dbReference>
<reference evidence="9 10" key="1">
    <citation type="submission" date="2016-02" db="EMBL/GenBank/DDBJ databases">
        <title>Comparison of Clostridium stercorarium subspecies using comparative genomics and transcriptomics.</title>
        <authorList>
            <person name="Schellenberg J."/>
            <person name="Thallinger G."/>
            <person name="Levin D.B."/>
            <person name="Zhang X."/>
            <person name="Alvare G."/>
            <person name="Fristensky B."/>
            <person name="Sparling R."/>
        </authorList>
    </citation>
    <scope>NUCLEOTIDE SEQUENCE [LARGE SCALE GENOMIC DNA]</scope>
    <source>
        <strain evidence="9 10">DSM 2910</strain>
    </source>
</reference>
<dbReference type="InterPro" id="IPR002571">
    <property type="entry name" value="HrcA"/>
</dbReference>
<evidence type="ECO:0000259" key="8">
    <source>
        <dbReference type="Pfam" id="PF03444"/>
    </source>
</evidence>
<dbReference type="RefSeq" id="WP_015359684.1">
    <property type="nucleotide sequence ID" value="NZ_CP014672.1"/>
</dbReference>
<dbReference type="SUPFAM" id="SSF46785">
    <property type="entry name" value="Winged helix' DNA-binding domain"/>
    <property type="match status" value="1"/>
</dbReference>
<feature type="domain" description="Winged helix-turn-helix transcription repressor HrcA DNA-binding" evidence="8">
    <location>
        <begin position="5"/>
        <end position="75"/>
    </location>
</feature>